<accession>A0AC58M473</accession>
<evidence type="ECO:0000313" key="1">
    <source>
        <dbReference type="Proteomes" id="UP001732720"/>
    </source>
</evidence>
<sequence length="528" mass="59919">MLLFLSVPHPRPPGARTRAGATRVARWRRQRLRLQQLRRLRGLLRGLRRRPGAGSRRRGRMALCGQTAGAASLPSELIVHIFSFLPAPDRLRASASCSHWRECLFYPALWPQLRICLRVSPTEQPRLEFLMRKCGWFVRELRVEFFAENYLSGGGGPGEGGGADTRTGGDEVEALQLSSPWLEVLRTYLELVLCVLLSIRNNRNLQKFSLFGDISVLQQQGSLSNTYLSKVDPDGKKIKQIQQLFEEILSNSRQLKWLSCGFMLEIVTPTSLSSLSNSVANTMEHLSLLDNNIPGSSTLITAVELERFRLSLLVHNVSVMHKSLDNMPNDEHWKALSRKSTSLRVYIMAFDVKSEDMLKILKPSIPLERIHFDSYVTCVSGAIVDLISRQYDKFLTHFILMNDVIDTSGFPDLSDNRNEDPLVLLAWRCTKLSLLAIHGYTVWAHNLIAIARLRGSDLRVLEVTEESIDFDQGELADQDVDPVHNLIEQVSLGLSQPWHAVMDIESLSVFTEPNRHFYREMQSFSEDI</sequence>
<gene>
    <name evidence="2" type="primary">Fbxo33</name>
</gene>
<dbReference type="RefSeq" id="XP_073924189.1">
    <property type="nucleotide sequence ID" value="XM_074068088.1"/>
</dbReference>
<name>A0AC58M473_CASCN</name>
<reference evidence="2" key="1">
    <citation type="submission" date="2025-08" db="UniProtKB">
        <authorList>
            <consortium name="RefSeq"/>
        </authorList>
    </citation>
    <scope>IDENTIFICATION</scope>
</reference>
<proteinExistence type="predicted"/>
<evidence type="ECO:0000313" key="2">
    <source>
        <dbReference type="RefSeq" id="XP_073924189.1"/>
    </source>
</evidence>
<organism evidence="1 2">
    <name type="scientific">Castor canadensis</name>
    <name type="common">American beaver</name>
    <dbReference type="NCBI Taxonomy" id="51338"/>
    <lineage>
        <taxon>Eukaryota</taxon>
        <taxon>Metazoa</taxon>
        <taxon>Chordata</taxon>
        <taxon>Craniata</taxon>
        <taxon>Vertebrata</taxon>
        <taxon>Euteleostomi</taxon>
        <taxon>Mammalia</taxon>
        <taxon>Eutheria</taxon>
        <taxon>Euarchontoglires</taxon>
        <taxon>Glires</taxon>
        <taxon>Rodentia</taxon>
        <taxon>Castorimorpha</taxon>
        <taxon>Castoridae</taxon>
        <taxon>Castor</taxon>
    </lineage>
</organism>
<keyword evidence="1" id="KW-1185">Reference proteome</keyword>
<dbReference type="Proteomes" id="UP001732720">
    <property type="component" value="Chromosome 3"/>
</dbReference>
<protein>
    <submittedName>
        <fullName evidence="2">F-box only protein 33 isoform X2</fullName>
    </submittedName>
</protein>